<feature type="domain" description="MaoC-like" evidence="2">
    <location>
        <begin position="123"/>
        <end position="215"/>
    </location>
</feature>
<dbReference type="EMBL" id="JBHSDS010000005">
    <property type="protein sequence ID" value="MFC4357865.1"/>
    <property type="molecule type" value="Genomic_DNA"/>
</dbReference>
<keyword evidence="4" id="KW-1185">Reference proteome</keyword>
<protein>
    <submittedName>
        <fullName evidence="3">MaoC family dehydratase</fullName>
    </submittedName>
</protein>
<name>A0ABD5PB36_9EURY</name>
<dbReference type="RefSeq" id="WP_267624596.1">
    <property type="nucleotide sequence ID" value="NZ_JAODIW010000009.1"/>
</dbReference>
<feature type="region of interest" description="Disordered" evidence="1">
    <location>
        <begin position="53"/>
        <end position="97"/>
    </location>
</feature>
<accession>A0ABD5PB36</accession>
<dbReference type="AlphaFoldDB" id="A0ABD5PB36"/>
<organism evidence="3 4">
    <name type="scientific">Halobium salinum</name>
    <dbReference type="NCBI Taxonomy" id="1364940"/>
    <lineage>
        <taxon>Archaea</taxon>
        <taxon>Methanobacteriati</taxon>
        <taxon>Methanobacteriota</taxon>
        <taxon>Stenosarchaea group</taxon>
        <taxon>Halobacteria</taxon>
        <taxon>Halobacteriales</taxon>
        <taxon>Haloferacaceae</taxon>
        <taxon>Halobium</taxon>
    </lineage>
</organism>
<sequence length="250" mass="25941">MNGGSTTPYARWLRTTTETWARATGHMTNGVLEANRAVLAAYGFDGAGTSTDADGATASAESGVDSTETNGDGTGAGTASPDSVDPSGSVAMSATTKAAHLAGDEEAGWDVEYDLDDEDAVAVGDSVRFSKPVDEADVLAFARASGDTNPLHLDDEFAEGTRFGRRIVHGTLVSGLISAALARLPGLTIYVSQDVRFLRPVDIGGRLTAVVTVDEDLGDARYKLSTDVFDAEERPVIEGEAVVLVDPEAG</sequence>
<dbReference type="InterPro" id="IPR050965">
    <property type="entry name" value="UPF0336/Enoyl-CoA_hydratase"/>
</dbReference>
<evidence type="ECO:0000259" key="2">
    <source>
        <dbReference type="Pfam" id="PF01575"/>
    </source>
</evidence>
<dbReference type="PANTHER" id="PTHR43437">
    <property type="entry name" value="HYDROXYACYL-THIOESTER DEHYDRATASE TYPE 2, MITOCHONDRIAL-RELATED"/>
    <property type="match status" value="1"/>
</dbReference>
<dbReference type="Pfam" id="PF01575">
    <property type="entry name" value="MaoC_dehydratas"/>
    <property type="match status" value="1"/>
</dbReference>
<reference evidence="3 4" key="1">
    <citation type="journal article" date="2019" name="Int. J. Syst. Evol. Microbiol.">
        <title>The Global Catalogue of Microorganisms (GCM) 10K type strain sequencing project: providing services to taxonomists for standard genome sequencing and annotation.</title>
        <authorList>
            <consortium name="The Broad Institute Genomics Platform"/>
            <consortium name="The Broad Institute Genome Sequencing Center for Infectious Disease"/>
            <person name="Wu L."/>
            <person name="Ma J."/>
        </authorList>
    </citation>
    <scope>NUCLEOTIDE SEQUENCE [LARGE SCALE GENOMIC DNA]</scope>
    <source>
        <strain evidence="3 4">CGMCC 1.12553</strain>
    </source>
</reference>
<gene>
    <name evidence="3" type="ORF">ACFO0N_07875</name>
</gene>
<comment type="caution">
    <text evidence="3">The sequence shown here is derived from an EMBL/GenBank/DDBJ whole genome shotgun (WGS) entry which is preliminary data.</text>
</comment>
<dbReference type="InterPro" id="IPR002539">
    <property type="entry name" value="MaoC-like_dom"/>
</dbReference>
<dbReference type="Proteomes" id="UP001595921">
    <property type="component" value="Unassembled WGS sequence"/>
</dbReference>
<evidence type="ECO:0000256" key="1">
    <source>
        <dbReference type="SAM" id="MobiDB-lite"/>
    </source>
</evidence>
<evidence type="ECO:0000313" key="3">
    <source>
        <dbReference type="EMBL" id="MFC4357865.1"/>
    </source>
</evidence>
<dbReference type="CDD" id="cd03449">
    <property type="entry name" value="R_hydratase"/>
    <property type="match status" value="1"/>
</dbReference>
<evidence type="ECO:0000313" key="4">
    <source>
        <dbReference type="Proteomes" id="UP001595921"/>
    </source>
</evidence>
<dbReference type="SUPFAM" id="SSF54637">
    <property type="entry name" value="Thioesterase/thiol ester dehydrase-isomerase"/>
    <property type="match status" value="1"/>
</dbReference>
<proteinExistence type="predicted"/>
<dbReference type="PANTHER" id="PTHR43437:SF3">
    <property type="entry name" value="HYDROXYACYL-THIOESTER DEHYDRATASE TYPE 2, MITOCHONDRIAL"/>
    <property type="match status" value="1"/>
</dbReference>
<dbReference type="GO" id="GO:0016836">
    <property type="term" value="F:hydro-lyase activity"/>
    <property type="evidence" value="ECO:0007669"/>
    <property type="project" value="UniProtKB-ARBA"/>
</dbReference>
<dbReference type="InterPro" id="IPR029069">
    <property type="entry name" value="HotDog_dom_sf"/>
</dbReference>
<dbReference type="Gene3D" id="3.10.129.10">
    <property type="entry name" value="Hotdog Thioesterase"/>
    <property type="match status" value="1"/>
</dbReference>
<feature type="compositionally biased region" description="Low complexity" evidence="1">
    <location>
        <begin position="53"/>
        <end position="63"/>
    </location>
</feature>